<dbReference type="PROSITE" id="PS00073">
    <property type="entry name" value="ACYL_COA_DH_2"/>
    <property type="match status" value="1"/>
</dbReference>
<dbReference type="Gene3D" id="2.40.110.20">
    <property type="match status" value="1"/>
</dbReference>
<dbReference type="InterPro" id="IPR036250">
    <property type="entry name" value="AcylCo_DH-like_C"/>
</dbReference>
<dbReference type="SUPFAM" id="SSF47203">
    <property type="entry name" value="Acyl-CoA dehydrogenase C-terminal domain-like"/>
    <property type="match status" value="1"/>
</dbReference>
<dbReference type="Gene3D" id="6.10.250.600">
    <property type="match status" value="1"/>
</dbReference>
<reference evidence="9" key="1">
    <citation type="submission" date="2022-09" db="EMBL/GenBank/DDBJ databases">
        <title>Haloadaptaus new haloarchaeum isolated from saline soil.</title>
        <authorList>
            <person name="Duran-Viseras A."/>
            <person name="Sanchez-Porro C."/>
            <person name="Ventosa A."/>
        </authorList>
    </citation>
    <scope>NUCLEOTIDE SEQUENCE</scope>
    <source>
        <strain evidence="9">F3-133</strain>
    </source>
</reference>
<comment type="cofactor">
    <cofactor evidence="1 5">
        <name>FAD</name>
        <dbReference type="ChEBI" id="CHEBI:57692"/>
    </cofactor>
</comment>
<evidence type="ECO:0000256" key="1">
    <source>
        <dbReference type="ARBA" id="ARBA00001974"/>
    </source>
</evidence>
<evidence type="ECO:0000256" key="4">
    <source>
        <dbReference type="ARBA" id="ARBA00022827"/>
    </source>
</evidence>
<dbReference type="SUPFAM" id="SSF56645">
    <property type="entry name" value="Acyl-CoA dehydrogenase NM domain-like"/>
    <property type="match status" value="1"/>
</dbReference>
<dbReference type="GO" id="GO:0003995">
    <property type="term" value="F:acyl-CoA dehydrogenase activity"/>
    <property type="evidence" value="ECO:0007669"/>
    <property type="project" value="InterPro"/>
</dbReference>
<keyword evidence="4 5" id="KW-0274">FAD</keyword>
<keyword evidence="3 5" id="KW-0285">Flavoprotein</keyword>
<dbReference type="EMBL" id="RKLV01000014">
    <property type="protein sequence ID" value="MCX2819950.1"/>
    <property type="molecule type" value="Genomic_DNA"/>
</dbReference>
<evidence type="ECO:0000256" key="5">
    <source>
        <dbReference type="RuleBase" id="RU362125"/>
    </source>
</evidence>
<dbReference type="Proteomes" id="UP001149411">
    <property type="component" value="Unassembled WGS sequence"/>
</dbReference>
<name>A0A9Q4GIJ9_9EURY</name>
<dbReference type="InterPro" id="IPR006089">
    <property type="entry name" value="Acyl-CoA_DH_CS"/>
</dbReference>
<evidence type="ECO:0000259" key="6">
    <source>
        <dbReference type="Pfam" id="PF00441"/>
    </source>
</evidence>
<comment type="caution">
    <text evidence="9">The sequence shown here is derived from an EMBL/GenBank/DDBJ whole genome shotgun (WGS) entry which is preliminary data.</text>
</comment>
<dbReference type="Pfam" id="PF18158">
    <property type="entry name" value="AidB_N"/>
    <property type="match status" value="1"/>
</dbReference>
<sequence length="571" mass="63232">MLSYSEHDEGRGMNYWEVDPALRDEVQRVYTDDEYRWAEERLSRFGELVGERVADNSDTIDDSPPSLETYDRYGDIVNRVGYHPAQKENDRTAYENGAVADSFDAPDGRGEPMPLTHSLAHYYLICYCDIGLACSVSMTGGAALVLEQCDDEGRHDGVFGDLTARDLGELRQGAMFLTEEQGGSDVGANETIAEPTGEEGVYELTGEKWFCSNIDAGAALVLARRPDAPEGTDGLSLFVLKQDDELRESGDVYYRRLKDKLGTKSVPTGEVELRGARARLVGEPERGFRYMTEMLNYERLTNAVGSCGTMARALLESKVHAADREAFGKPIERYPLMKKDLVDMTVTHETATAVSFEAADALNAYVRDQDDEAYRAMRVLVPVAKYRTGEDAVEMASYAMEVLGGNGYVEEFVTERLLRDVQVTPIWEGTSNILALDVLRGMAKEGAHTDILDRIDGYLDEAEHEAVASVAETVAGARDELEEVMNDVATAGVDRAQLRAKDLADLIYDVYASALLVSEAERDARNGDGRKALVARRFVDRNLGDGRITDDTPLKRYEEIAKYGTVDVEEL</sequence>
<feature type="domain" description="Acyl-CoA dehydrogenase/oxidase C-terminal" evidence="6">
    <location>
        <begin position="286"/>
        <end position="442"/>
    </location>
</feature>
<evidence type="ECO:0000313" key="10">
    <source>
        <dbReference type="Proteomes" id="UP001149411"/>
    </source>
</evidence>
<protein>
    <submittedName>
        <fullName evidence="9">Acyl-CoA dehydrogenase family protein</fullName>
    </submittedName>
</protein>
<dbReference type="InterPro" id="IPR041504">
    <property type="entry name" value="AidB_N"/>
</dbReference>
<dbReference type="Gene3D" id="1.20.140.10">
    <property type="entry name" value="Butyryl-CoA Dehydrogenase, subunit A, domain 3"/>
    <property type="match status" value="1"/>
</dbReference>
<evidence type="ECO:0000259" key="7">
    <source>
        <dbReference type="Pfam" id="PF02770"/>
    </source>
</evidence>
<dbReference type="InterPro" id="IPR009075">
    <property type="entry name" value="AcylCo_DH/oxidase_C"/>
</dbReference>
<organism evidence="9 10">
    <name type="scientific">Halorutilus salinus</name>
    <dbReference type="NCBI Taxonomy" id="2487751"/>
    <lineage>
        <taxon>Archaea</taxon>
        <taxon>Methanobacteriati</taxon>
        <taxon>Methanobacteriota</taxon>
        <taxon>Stenosarchaea group</taxon>
        <taxon>Halobacteria</taxon>
        <taxon>Halorutilales</taxon>
        <taxon>Halorutilaceae</taxon>
        <taxon>Halorutilus</taxon>
    </lineage>
</organism>
<dbReference type="RefSeq" id="WP_266088673.1">
    <property type="nucleotide sequence ID" value="NZ_RKLV01000014.1"/>
</dbReference>
<keyword evidence="5" id="KW-0560">Oxidoreductase</keyword>
<gene>
    <name evidence="9" type="ORF">EGH25_11370</name>
</gene>
<accession>A0A9Q4GIJ9</accession>
<evidence type="ECO:0000256" key="2">
    <source>
        <dbReference type="ARBA" id="ARBA00009347"/>
    </source>
</evidence>
<feature type="domain" description="Adaptive response protein AidB N-terminal" evidence="8">
    <location>
        <begin position="12"/>
        <end position="148"/>
    </location>
</feature>
<evidence type="ECO:0000313" key="9">
    <source>
        <dbReference type="EMBL" id="MCX2819950.1"/>
    </source>
</evidence>
<dbReference type="InterPro" id="IPR006091">
    <property type="entry name" value="Acyl-CoA_Oxase/DH_mid-dom"/>
</dbReference>
<comment type="similarity">
    <text evidence="2 5">Belongs to the acyl-CoA dehydrogenase family.</text>
</comment>
<dbReference type="InterPro" id="IPR009100">
    <property type="entry name" value="AcylCoA_DH/oxidase_NM_dom_sf"/>
</dbReference>
<feature type="domain" description="Acyl-CoA oxidase/dehydrogenase middle" evidence="7">
    <location>
        <begin position="174"/>
        <end position="274"/>
    </location>
</feature>
<evidence type="ECO:0000256" key="3">
    <source>
        <dbReference type="ARBA" id="ARBA00022630"/>
    </source>
</evidence>
<dbReference type="PANTHER" id="PTHR42707:SF2">
    <property type="entry name" value="ACD11 DEHYDROGENASE"/>
    <property type="match status" value="1"/>
</dbReference>
<dbReference type="Pfam" id="PF00441">
    <property type="entry name" value="Acyl-CoA_dh_1"/>
    <property type="match status" value="1"/>
</dbReference>
<keyword evidence="10" id="KW-1185">Reference proteome</keyword>
<dbReference type="AlphaFoldDB" id="A0A9Q4GIJ9"/>
<dbReference type="InterPro" id="IPR052904">
    <property type="entry name" value="Acyl-CoA_dehydrogenase-like"/>
</dbReference>
<proteinExistence type="inferred from homology"/>
<evidence type="ECO:0000259" key="8">
    <source>
        <dbReference type="Pfam" id="PF18158"/>
    </source>
</evidence>
<dbReference type="PANTHER" id="PTHR42707">
    <property type="entry name" value="ACYL-COA DEHYDROGENASE"/>
    <property type="match status" value="1"/>
</dbReference>
<dbReference type="Pfam" id="PF02770">
    <property type="entry name" value="Acyl-CoA_dh_M"/>
    <property type="match status" value="1"/>
</dbReference>